<sequence length="127" mass="14371">MLVMWITSELKDLVNLFIQRPFARHQQLTSSSRTQGTGGETLRPQPSKPTEATATHRLPSSLCHTPKPQNPKSLEPLPHSTETVSQTRGKQGLTQRFCRSRSQKRLRSQEAAEGHERVRVLLSEYGK</sequence>
<accession>A0A2Z7CNI9</accession>
<evidence type="ECO:0000313" key="3">
    <source>
        <dbReference type="Proteomes" id="UP000250235"/>
    </source>
</evidence>
<dbReference type="EMBL" id="KQ993830">
    <property type="protein sequence ID" value="KZV48652.1"/>
    <property type="molecule type" value="Genomic_DNA"/>
</dbReference>
<proteinExistence type="predicted"/>
<protein>
    <submittedName>
        <fullName evidence="2">Uncharacterized protein</fullName>
    </submittedName>
</protein>
<gene>
    <name evidence="2" type="ORF">F511_10338</name>
</gene>
<feature type="compositionally biased region" description="Polar residues" evidence="1">
    <location>
        <begin position="80"/>
        <end position="94"/>
    </location>
</feature>
<feature type="compositionally biased region" description="Basic and acidic residues" evidence="1">
    <location>
        <begin position="107"/>
        <end position="116"/>
    </location>
</feature>
<evidence type="ECO:0000313" key="2">
    <source>
        <dbReference type="EMBL" id="KZV48652.1"/>
    </source>
</evidence>
<feature type="region of interest" description="Disordered" evidence="1">
    <location>
        <begin position="23"/>
        <end position="116"/>
    </location>
</feature>
<name>A0A2Z7CNI9_9LAMI</name>
<organism evidence="2 3">
    <name type="scientific">Dorcoceras hygrometricum</name>
    <dbReference type="NCBI Taxonomy" id="472368"/>
    <lineage>
        <taxon>Eukaryota</taxon>
        <taxon>Viridiplantae</taxon>
        <taxon>Streptophyta</taxon>
        <taxon>Embryophyta</taxon>
        <taxon>Tracheophyta</taxon>
        <taxon>Spermatophyta</taxon>
        <taxon>Magnoliopsida</taxon>
        <taxon>eudicotyledons</taxon>
        <taxon>Gunneridae</taxon>
        <taxon>Pentapetalae</taxon>
        <taxon>asterids</taxon>
        <taxon>lamiids</taxon>
        <taxon>Lamiales</taxon>
        <taxon>Gesneriaceae</taxon>
        <taxon>Didymocarpoideae</taxon>
        <taxon>Trichosporeae</taxon>
        <taxon>Loxocarpinae</taxon>
        <taxon>Dorcoceras</taxon>
    </lineage>
</organism>
<reference evidence="2 3" key="1">
    <citation type="journal article" date="2015" name="Proc. Natl. Acad. Sci. U.S.A.">
        <title>The resurrection genome of Boea hygrometrica: A blueprint for survival of dehydration.</title>
        <authorList>
            <person name="Xiao L."/>
            <person name="Yang G."/>
            <person name="Zhang L."/>
            <person name="Yang X."/>
            <person name="Zhao S."/>
            <person name="Ji Z."/>
            <person name="Zhou Q."/>
            <person name="Hu M."/>
            <person name="Wang Y."/>
            <person name="Chen M."/>
            <person name="Xu Y."/>
            <person name="Jin H."/>
            <person name="Xiao X."/>
            <person name="Hu G."/>
            <person name="Bao F."/>
            <person name="Hu Y."/>
            <person name="Wan P."/>
            <person name="Li L."/>
            <person name="Deng X."/>
            <person name="Kuang T."/>
            <person name="Xiang C."/>
            <person name="Zhu J.K."/>
            <person name="Oliver M.J."/>
            <person name="He Y."/>
        </authorList>
    </citation>
    <scope>NUCLEOTIDE SEQUENCE [LARGE SCALE GENOMIC DNA]</scope>
    <source>
        <strain evidence="3">cv. XS01</strain>
    </source>
</reference>
<dbReference type="Proteomes" id="UP000250235">
    <property type="component" value="Unassembled WGS sequence"/>
</dbReference>
<evidence type="ECO:0000256" key="1">
    <source>
        <dbReference type="SAM" id="MobiDB-lite"/>
    </source>
</evidence>
<dbReference type="AlphaFoldDB" id="A0A2Z7CNI9"/>
<feature type="compositionally biased region" description="Polar residues" evidence="1">
    <location>
        <begin position="26"/>
        <end position="35"/>
    </location>
</feature>
<keyword evidence="3" id="KW-1185">Reference proteome</keyword>